<sequence>MRWGNQHQGAEVIQATVLAVHSAAMHRFLNLRSQFYYYWKTTP</sequence>
<dbReference type="EMBL" id="GBRH01264810">
    <property type="protein sequence ID" value="JAD33085.1"/>
    <property type="molecule type" value="Transcribed_RNA"/>
</dbReference>
<organism evidence="1">
    <name type="scientific">Arundo donax</name>
    <name type="common">Giant reed</name>
    <name type="synonym">Donax arundinaceus</name>
    <dbReference type="NCBI Taxonomy" id="35708"/>
    <lineage>
        <taxon>Eukaryota</taxon>
        <taxon>Viridiplantae</taxon>
        <taxon>Streptophyta</taxon>
        <taxon>Embryophyta</taxon>
        <taxon>Tracheophyta</taxon>
        <taxon>Spermatophyta</taxon>
        <taxon>Magnoliopsida</taxon>
        <taxon>Liliopsida</taxon>
        <taxon>Poales</taxon>
        <taxon>Poaceae</taxon>
        <taxon>PACMAD clade</taxon>
        <taxon>Arundinoideae</taxon>
        <taxon>Arundineae</taxon>
        <taxon>Arundo</taxon>
    </lineage>
</organism>
<name>A0A0A8Z8N1_ARUDO</name>
<reference evidence="1" key="1">
    <citation type="submission" date="2014-09" db="EMBL/GenBank/DDBJ databases">
        <authorList>
            <person name="Magalhaes I.L.F."/>
            <person name="Oliveira U."/>
            <person name="Santos F.R."/>
            <person name="Vidigal T.H.D.A."/>
            <person name="Brescovit A.D."/>
            <person name="Santos A.J."/>
        </authorList>
    </citation>
    <scope>NUCLEOTIDE SEQUENCE</scope>
    <source>
        <tissue evidence="1">Shoot tissue taken approximately 20 cm above the soil surface</tissue>
    </source>
</reference>
<proteinExistence type="predicted"/>
<dbReference type="AlphaFoldDB" id="A0A0A8Z8N1"/>
<accession>A0A0A8Z8N1</accession>
<protein>
    <submittedName>
        <fullName evidence="1">Uncharacterized protein</fullName>
    </submittedName>
</protein>
<reference evidence="1" key="2">
    <citation type="journal article" date="2015" name="Data Brief">
        <title>Shoot transcriptome of the giant reed, Arundo donax.</title>
        <authorList>
            <person name="Barrero R.A."/>
            <person name="Guerrero F.D."/>
            <person name="Moolhuijzen P."/>
            <person name="Goolsby J.A."/>
            <person name="Tidwell J."/>
            <person name="Bellgard S.E."/>
            <person name="Bellgard M.I."/>
        </authorList>
    </citation>
    <scope>NUCLEOTIDE SEQUENCE</scope>
    <source>
        <tissue evidence="1">Shoot tissue taken approximately 20 cm above the soil surface</tissue>
    </source>
</reference>
<evidence type="ECO:0000313" key="1">
    <source>
        <dbReference type="EMBL" id="JAD33085.1"/>
    </source>
</evidence>